<evidence type="ECO:0000256" key="1">
    <source>
        <dbReference type="ARBA" id="ARBA00004477"/>
    </source>
</evidence>
<feature type="transmembrane region" description="Helical" evidence="11">
    <location>
        <begin position="384"/>
        <end position="403"/>
    </location>
</feature>
<feature type="region of interest" description="Disordered" evidence="10">
    <location>
        <begin position="1"/>
        <end position="24"/>
    </location>
</feature>
<dbReference type="PANTHER" id="PTHR12468:SF2">
    <property type="entry name" value="GPI MANNOSYLTRANSFERASE 2"/>
    <property type="match status" value="1"/>
</dbReference>
<organism evidence="12 13">
    <name type="scientific">Catenulispora pinistramenti</name>
    <dbReference type="NCBI Taxonomy" id="2705254"/>
    <lineage>
        <taxon>Bacteria</taxon>
        <taxon>Bacillati</taxon>
        <taxon>Actinomycetota</taxon>
        <taxon>Actinomycetes</taxon>
        <taxon>Catenulisporales</taxon>
        <taxon>Catenulisporaceae</taxon>
        <taxon>Catenulispora</taxon>
    </lineage>
</organism>
<keyword evidence="6 11" id="KW-0812">Transmembrane</keyword>
<gene>
    <name evidence="12" type="ORF">KGQ19_15530</name>
</gene>
<evidence type="ECO:0000256" key="8">
    <source>
        <dbReference type="ARBA" id="ARBA00022989"/>
    </source>
</evidence>
<evidence type="ECO:0000256" key="4">
    <source>
        <dbReference type="ARBA" id="ARBA00022676"/>
    </source>
</evidence>
<keyword evidence="3" id="KW-0337">GPI-anchor biosynthesis</keyword>
<protein>
    <recommendedName>
        <fullName evidence="14">Integral membrane protein</fullName>
    </recommendedName>
</protein>
<comment type="caution">
    <text evidence="12">The sequence shown here is derived from an EMBL/GenBank/DDBJ whole genome shotgun (WGS) entry which is preliminary data.</text>
</comment>
<keyword evidence="9 11" id="KW-0472">Membrane</keyword>
<dbReference type="Pfam" id="PF04188">
    <property type="entry name" value="Mannosyl_trans2"/>
    <property type="match status" value="1"/>
</dbReference>
<evidence type="ECO:0000313" key="13">
    <source>
        <dbReference type="Proteomes" id="UP000730482"/>
    </source>
</evidence>
<feature type="transmembrane region" description="Helical" evidence="11">
    <location>
        <begin position="307"/>
        <end position="328"/>
    </location>
</feature>
<feature type="transmembrane region" description="Helical" evidence="11">
    <location>
        <begin position="202"/>
        <end position="231"/>
    </location>
</feature>
<evidence type="ECO:0008006" key="14">
    <source>
        <dbReference type="Google" id="ProtNLM"/>
    </source>
</evidence>
<dbReference type="InterPro" id="IPR007315">
    <property type="entry name" value="PIG-V/Gpi18"/>
</dbReference>
<feature type="transmembrane region" description="Helical" evidence="11">
    <location>
        <begin position="243"/>
        <end position="262"/>
    </location>
</feature>
<feature type="transmembrane region" description="Helical" evidence="11">
    <location>
        <begin position="361"/>
        <end position="377"/>
    </location>
</feature>
<name>A0ABS5KQJ7_9ACTN</name>
<accession>A0ABS5KQJ7</accession>
<feature type="transmembrane region" description="Helical" evidence="11">
    <location>
        <begin position="40"/>
        <end position="65"/>
    </location>
</feature>
<keyword evidence="13" id="KW-1185">Reference proteome</keyword>
<comment type="pathway">
    <text evidence="2">Glycolipid biosynthesis; glycosylphosphatidylinositol-anchor biosynthesis.</text>
</comment>
<proteinExistence type="predicted"/>
<keyword evidence="5" id="KW-0808">Transferase</keyword>
<evidence type="ECO:0000256" key="3">
    <source>
        <dbReference type="ARBA" id="ARBA00022502"/>
    </source>
</evidence>
<dbReference type="RefSeq" id="WP_212009845.1">
    <property type="nucleotide sequence ID" value="NZ_JAAFYZ010000045.1"/>
</dbReference>
<comment type="subcellular location">
    <subcellularLocation>
        <location evidence="1">Endoplasmic reticulum membrane</location>
        <topology evidence="1">Multi-pass membrane protein</topology>
    </subcellularLocation>
</comment>
<dbReference type="PANTHER" id="PTHR12468">
    <property type="entry name" value="GPI MANNOSYLTRANSFERASE 2"/>
    <property type="match status" value="1"/>
</dbReference>
<sequence length="411" mass="44640">MVTGVEIGSDEAHQGSADPDTTAGGGYARWRGRLKAETKAALYGPIAVYVAAHAVVVGLFAWSIAHQGGRFWFALSSWDADWYARVAAHGYEHQLQYSPDGRIEQMRIAFFPLLPALERLIARPTGMDPHHAGILVIWLSSVAAAVGIHAVLKGYLGHRAALVAVALWAAAPPSIYESMGYSESLFTAASAWAVWALLRRRWITAAAFTVAAGLCRSTAVTLIGLVCLLALIEAVRGRNWRAMVAVVLAPMGFIGYMVYLGIRTGHFDAWFRAEKAPYWESSFDFGKSTWDSLRGLAGFDGADRGEFLATALVGAVVVFGIVALYFVVRDRRLPWELVAWTVISVLFSLLTGGGFSSKARFLLPYFVLWAPFATWFARSRTSSVVLGVAVIALVGGWYGAYFLGPANHMSP</sequence>
<feature type="transmembrane region" description="Helical" evidence="11">
    <location>
        <begin position="132"/>
        <end position="152"/>
    </location>
</feature>
<dbReference type="EMBL" id="JAAFYZ010000045">
    <property type="protein sequence ID" value="MBS2548275.1"/>
    <property type="molecule type" value="Genomic_DNA"/>
</dbReference>
<dbReference type="Proteomes" id="UP000730482">
    <property type="component" value="Unassembled WGS sequence"/>
</dbReference>
<evidence type="ECO:0000313" key="12">
    <source>
        <dbReference type="EMBL" id="MBS2548275.1"/>
    </source>
</evidence>
<evidence type="ECO:0000256" key="5">
    <source>
        <dbReference type="ARBA" id="ARBA00022679"/>
    </source>
</evidence>
<keyword evidence="4" id="KW-0328">Glycosyltransferase</keyword>
<reference evidence="12 13" key="1">
    <citation type="submission" date="2020-02" db="EMBL/GenBank/DDBJ databases">
        <title>Acidophilic actinobacteria isolated from forest soil.</title>
        <authorList>
            <person name="Golinska P."/>
        </authorList>
    </citation>
    <scope>NUCLEOTIDE SEQUENCE [LARGE SCALE GENOMIC DNA]</scope>
    <source>
        <strain evidence="12 13">NL8</strain>
    </source>
</reference>
<feature type="transmembrane region" description="Helical" evidence="11">
    <location>
        <begin position="159"/>
        <end position="176"/>
    </location>
</feature>
<keyword evidence="7" id="KW-0256">Endoplasmic reticulum</keyword>
<evidence type="ECO:0000256" key="7">
    <source>
        <dbReference type="ARBA" id="ARBA00022824"/>
    </source>
</evidence>
<keyword evidence="8 11" id="KW-1133">Transmembrane helix</keyword>
<evidence type="ECO:0000256" key="2">
    <source>
        <dbReference type="ARBA" id="ARBA00004687"/>
    </source>
</evidence>
<feature type="transmembrane region" description="Helical" evidence="11">
    <location>
        <begin position="337"/>
        <end position="355"/>
    </location>
</feature>
<evidence type="ECO:0000256" key="6">
    <source>
        <dbReference type="ARBA" id="ARBA00022692"/>
    </source>
</evidence>
<evidence type="ECO:0000256" key="10">
    <source>
        <dbReference type="SAM" id="MobiDB-lite"/>
    </source>
</evidence>
<evidence type="ECO:0000256" key="9">
    <source>
        <dbReference type="ARBA" id="ARBA00023136"/>
    </source>
</evidence>
<evidence type="ECO:0000256" key="11">
    <source>
        <dbReference type="SAM" id="Phobius"/>
    </source>
</evidence>